<dbReference type="SUPFAM" id="SSF53613">
    <property type="entry name" value="Ribokinase-like"/>
    <property type="match status" value="1"/>
</dbReference>
<reference evidence="4 5" key="1">
    <citation type="submission" date="2016-03" db="EMBL/GenBank/DDBJ databases">
        <authorList>
            <person name="Ploux O."/>
        </authorList>
    </citation>
    <scope>NUCLEOTIDE SEQUENCE [LARGE SCALE GENOMIC DNA]</scope>
    <source>
        <strain evidence="4 5">BER2</strain>
    </source>
</reference>
<evidence type="ECO:0000256" key="1">
    <source>
        <dbReference type="ARBA" id="ARBA00022679"/>
    </source>
</evidence>
<dbReference type="PANTHER" id="PTHR10584">
    <property type="entry name" value="SUGAR KINASE"/>
    <property type="match status" value="1"/>
</dbReference>
<name>A0A150WIP4_BDEBC</name>
<gene>
    <name evidence="4" type="ORF">AZI85_05140</name>
</gene>
<dbReference type="GO" id="GO:0005829">
    <property type="term" value="C:cytosol"/>
    <property type="evidence" value="ECO:0007669"/>
    <property type="project" value="TreeGrafter"/>
</dbReference>
<dbReference type="GO" id="GO:0016301">
    <property type="term" value="F:kinase activity"/>
    <property type="evidence" value="ECO:0007669"/>
    <property type="project" value="UniProtKB-KW"/>
</dbReference>
<accession>A0A150WIP4</accession>
<keyword evidence="1" id="KW-0808">Transferase</keyword>
<evidence type="ECO:0000313" key="4">
    <source>
        <dbReference type="EMBL" id="KYG63417.1"/>
    </source>
</evidence>
<proteinExistence type="predicted"/>
<keyword evidence="2 4" id="KW-0418">Kinase</keyword>
<dbReference type="InterPro" id="IPR029056">
    <property type="entry name" value="Ribokinase-like"/>
</dbReference>
<dbReference type="EMBL" id="LUKF01000014">
    <property type="protein sequence ID" value="KYG63417.1"/>
    <property type="molecule type" value="Genomic_DNA"/>
</dbReference>
<evidence type="ECO:0000259" key="3">
    <source>
        <dbReference type="Pfam" id="PF00294"/>
    </source>
</evidence>
<dbReference type="InterPro" id="IPR011611">
    <property type="entry name" value="PfkB_dom"/>
</dbReference>
<sequence>MSEILVVGSLAYDSIQTPSGKVDRALGGSANYFSLAASLFSKVRVVGVVGEDYDQGDYELLNSRGVDLSGLSKVAGKTFHWAGSYEGDMNEAKTLQTDLNVFEHFNPQLPEHFKDSSFVFLANIAPELQLQVLEQVKSPKFVGMDTMNFWISIKKEKLIEVLKKVDLVLINEGEAKMLTGAANAISAAPLITAMGPQAVVIKRGEYGFAMYTKEEGYFILPAMPIPTVVDPTGAGDTFAGGFFGYLAAQKDKPTLGHLKQACIMGSMMASHTIQDFSVRALSKVTLGDVERRLADYKKVITL</sequence>
<dbReference type="PANTHER" id="PTHR10584:SF166">
    <property type="entry name" value="RIBOKINASE"/>
    <property type="match status" value="1"/>
</dbReference>
<dbReference type="AlphaFoldDB" id="A0A150WIP4"/>
<dbReference type="Gene3D" id="3.40.1190.20">
    <property type="match status" value="1"/>
</dbReference>
<evidence type="ECO:0000256" key="2">
    <source>
        <dbReference type="ARBA" id="ARBA00022777"/>
    </source>
</evidence>
<dbReference type="Pfam" id="PF00294">
    <property type="entry name" value="PfkB"/>
    <property type="match status" value="1"/>
</dbReference>
<organism evidence="4 5">
    <name type="scientific">Bdellovibrio bacteriovorus</name>
    <dbReference type="NCBI Taxonomy" id="959"/>
    <lineage>
        <taxon>Bacteria</taxon>
        <taxon>Pseudomonadati</taxon>
        <taxon>Bdellovibrionota</taxon>
        <taxon>Bdellovibrionia</taxon>
        <taxon>Bdellovibrionales</taxon>
        <taxon>Pseudobdellovibrionaceae</taxon>
        <taxon>Bdellovibrio</taxon>
    </lineage>
</organism>
<feature type="domain" description="Carbohydrate kinase PfkB" evidence="3">
    <location>
        <begin position="2"/>
        <end position="279"/>
    </location>
</feature>
<evidence type="ECO:0000313" key="5">
    <source>
        <dbReference type="Proteomes" id="UP000075391"/>
    </source>
</evidence>
<protein>
    <submittedName>
        <fullName evidence="4">Sugar kinase</fullName>
    </submittedName>
</protein>
<dbReference type="RefSeq" id="WP_063243765.1">
    <property type="nucleotide sequence ID" value="NZ_LUKF01000014.1"/>
</dbReference>
<dbReference type="OrthoDB" id="5290497at2"/>
<comment type="caution">
    <text evidence="4">The sequence shown here is derived from an EMBL/GenBank/DDBJ whole genome shotgun (WGS) entry which is preliminary data.</text>
</comment>
<dbReference type="Proteomes" id="UP000075391">
    <property type="component" value="Unassembled WGS sequence"/>
</dbReference>